<dbReference type="Pfam" id="PF12705">
    <property type="entry name" value="PDDEXK_1"/>
    <property type="match status" value="1"/>
</dbReference>
<evidence type="ECO:0000256" key="6">
    <source>
        <dbReference type="ARBA" id="ARBA00022839"/>
    </source>
</evidence>
<evidence type="ECO:0000256" key="1">
    <source>
        <dbReference type="ARBA" id="ARBA00022722"/>
    </source>
</evidence>
<dbReference type="Gene3D" id="3.40.50.300">
    <property type="entry name" value="P-loop containing nucleotide triphosphate hydrolases"/>
    <property type="match status" value="3"/>
</dbReference>
<evidence type="ECO:0000313" key="12">
    <source>
        <dbReference type="EMBL" id="SEF60704.1"/>
    </source>
</evidence>
<protein>
    <submittedName>
        <fullName evidence="12">ATP-dependent helicase/DNAse subunit B</fullName>
    </submittedName>
</protein>
<evidence type="ECO:0000259" key="10">
    <source>
        <dbReference type="Pfam" id="PF12705"/>
    </source>
</evidence>
<keyword evidence="9" id="KW-0234">DNA repair</keyword>
<dbReference type="Proteomes" id="UP000242850">
    <property type="component" value="Unassembled WGS sequence"/>
</dbReference>
<keyword evidence="6" id="KW-0269">Exonuclease</keyword>
<dbReference type="GO" id="GO:0005524">
    <property type="term" value="F:ATP binding"/>
    <property type="evidence" value="ECO:0007669"/>
    <property type="project" value="UniProtKB-KW"/>
</dbReference>
<evidence type="ECO:0000259" key="11">
    <source>
        <dbReference type="Pfam" id="PF21445"/>
    </source>
</evidence>
<dbReference type="GO" id="GO:0004386">
    <property type="term" value="F:helicase activity"/>
    <property type="evidence" value="ECO:0007669"/>
    <property type="project" value="UniProtKB-KW"/>
</dbReference>
<dbReference type="SUPFAM" id="SSF52540">
    <property type="entry name" value="P-loop containing nucleoside triphosphate hydrolases"/>
    <property type="match status" value="1"/>
</dbReference>
<dbReference type="InterPro" id="IPR013986">
    <property type="entry name" value="DExx_box_DNA_helicase_dom_sf"/>
</dbReference>
<dbReference type="PANTHER" id="PTHR30591:SF1">
    <property type="entry name" value="RECBCD ENZYME SUBUNIT RECC"/>
    <property type="match status" value="1"/>
</dbReference>
<evidence type="ECO:0000256" key="3">
    <source>
        <dbReference type="ARBA" id="ARBA00022763"/>
    </source>
</evidence>
<evidence type="ECO:0000313" key="13">
    <source>
        <dbReference type="Proteomes" id="UP000242850"/>
    </source>
</evidence>
<keyword evidence="2" id="KW-0547">Nucleotide-binding</keyword>
<dbReference type="InterPro" id="IPR011604">
    <property type="entry name" value="PDDEXK-like_dom_sf"/>
</dbReference>
<dbReference type="RefSeq" id="WP_103895609.1">
    <property type="nucleotide sequence ID" value="NZ_FNUK01000005.1"/>
</dbReference>
<keyword evidence="13" id="KW-1185">Reference proteome</keyword>
<reference evidence="13" key="1">
    <citation type="submission" date="2016-10" db="EMBL/GenBank/DDBJ databases">
        <authorList>
            <person name="Varghese N."/>
            <person name="Submissions S."/>
        </authorList>
    </citation>
    <scope>NUCLEOTIDE SEQUENCE [LARGE SCALE GENOMIC DNA]</scope>
    <source>
        <strain evidence="13">DSM 5463</strain>
    </source>
</reference>
<evidence type="ECO:0000256" key="7">
    <source>
        <dbReference type="ARBA" id="ARBA00022840"/>
    </source>
</evidence>
<dbReference type="OrthoDB" id="9758506at2"/>
<evidence type="ECO:0000256" key="8">
    <source>
        <dbReference type="ARBA" id="ARBA00023125"/>
    </source>
</evidence>
<evidence type="ECO:0000256" key="9">
    <source>
        <dbReference type="ARBA" id="ARBA00023204"/>
    </source>
</evidence>
<dbReference type="GO" id="GO:0004527">
    <property type="term" value="F:exonuclease activity"/>
    <property type="evidence" value="ECO:0007669"/>
    <property type="project" value="UniProtKB-KW"/>
</dbReference>
<dbReference type="PANTHER" id="PTHR30591">
    <property type="entry name" value="RECBCD ENZYME SUBUNIT RECC"/>
    <property type="match status" value="1"/>
</dbReference>
<proteinExistence type="predicted"/>
<organism evidence="12 13">
    <name type="scientific">Caloramator fervidus</name>
    <dbReference type="NCBI Taxonomy" id="29344"/>
    <lineage>
        <taxon>Bacteria</taxon>
        <taxon>Bacillati</taxon>
        <taxon>Bacillota</taxon>
        <taxon>Clostridia</taxon>
        <taxon>Eubacteriales</taxon>
        <taxon>Clostridiaceae</taxon>
        <taxon>Caloramator</taxon>
    </lineage>
</organism>
<dbReference type="AlphaFoldDB" id="A0A1H5TD70"/>
<keyword evidence="8" id="KW-0238">DNA-binding</keyword>
<dbReference type="GO" id="GO:0006310">
    <property type="term" value="P:DNA recombination"/>
    <property type="evidence" value="ECO:0007669"/>
    <property type="project" value="TreeGrafter"/>
</dbReference>
<sequence length="1015" mass="119280">MFKKCIEVIKKGKKVVYLAPSREVISFAREKIMENLGGLFYIDVITFDDLARNIVMDKLDRELISTKASLIILQQVIKENLNDISYFNMVALKKGFVISLYNTIRRIKKENLSPNEFLDKVNSIEDSRIKLKSLDVYRIYEKYQEKLNRLKLYDMDDLLRFASDNVKDSQYLKDVELIVLDGYLDIFKNEEALLKSIKNCYNNINFIGNIPLRTDFIDLFIEKEILRVYKDLKVEIYEENKTGDFKLLAKKLFTFERLEKDLNLKIINAPCIEDEVRQAARIIKDIIMNDETELDKIALIVNDLESYQSYILDIFNEYEIPVMLADFENLKNIPLIRSILNLITLRFDLFDKNKLEDVLLSPYLFDLDDKEKLREVLNLTYKGEKTREYIEKLINSDFELKENIKKLKEWIDFIDSILKVKDNDLFENFKGMVVGIIDKLKVKQKIMKAYKEGLIPIDIALRDMKALLAFLDLLEELNNSYKLLRNSISFEEFIEIINENINEVSVTLKNKPSYGIKVLSPDLIRGISYDYVLILGLNEGIFPRNFGTSGIYTSREKEIFYKNGINLGARSFEYDKEKIRFIMSIASCEKGIFLSYRTSNEDGSYIIKSAFLDEVIFTLGIEEKVKKLYQRCMRDRFNLKIENIYTKKELINSYSLGFYDDAKFLQKLDELTLSYIQKGKEMEFLRWSEKFTNYDGLVGENKAQVFNCEYAFSVSTINYFLNCPFKFFLENLIEVGYDEEDDIFSHLSEGNLYHEVLKEYYKYFIDRGYEIEYDELFIEDIVEKIMRKKGILETNILIKRRKAEILNVIKSFLKKDIEFLNKFNLRPILVEHTFVSEKIIEGVKIKGRIDRVDMEILDGKPTGYFVVYDYKKGDVKDKNLIGILKGNDIQISTYFYVVQNILREKGFDPKAIALLYYSIKNTAKEGKPKYSGIIIEDTKNKIGVKGKTVTLSCDNFDTVLEYIKKSHIESRIERIKKGDFTLPLNCPKKGFNKFSCSFSDICRYELDRILKKARW</sequence>
<dbReference type="InterPro" id="IPR049035">
    <property type="entry name" value="ADDB_N"/>
</dbReference>
<gene>
    <name evidence="12" type="ORF">SAMN05660865_00607</name>
</gene>
<feature type="domain" description="PD-(D/E)XK endonuclease-like" evidence="10">
    <location>
        <begin position="712"/>
        <end position="1003"/>
    </location>
</feature>
<dbReference type="GO" id="GO:0006281">
    <property type="term" value="P:DNA repair"/>
    <property type="evidence" value="ECO:0007669"/>
    <property type="project" value="UniProtKB-KW"/>
</dbReference>
<dbReference type="Gene3D" id="1.10.10.160">
    <property type="match status" value="1"/>
</dbReference>
<feature type="domain" description="ATP-dependent helicase/deoxyribonuclease subunit B N-terminal" evidence="11">
    <location>
        <begin position="8"/>
        <end position="206"/>
    </location>
</feature>
<keyword evidence="3" id="KW-0227">DNA damage</keyword>
<keyword evidence="4" id="KW-0378">Hydrolase</keyword>
<keyword evidence="7" id="KW-0067">ATP-binding</keyword>
<dbReference type="EMBL" id="FNUK01000005">
    <property type="protein sequence ID" value="SEF60704.1"/>
    <property type="molecule type" value="Genomic_DNA"/>
</dbReference>
<name>A0A1H5TD70_9CLOT</name>
<dbReference type="GO" id="GO:0003677">
    <property type="term" value="F:DNA binding"/>
    <property type="evidence" value="ECO:0007669"/>
    <property type="project" value="UniProtKB-KW"/>
</dbReference>
<keyword evidence="5 12" id="KW-0347">Helicase</keyword>
<evidence type="ECO:0000256" key="5">
    <source>
        <dbReference type="ARBA" id="ARBA00022806"/>
    </source>
</evidence>
<evidence type="ECO:0000256" key="2">
    <source>
        <dbReference type="ARBA" id="ARBA00022741"/>
    </source>
</evidence>
<keyword evidence="1" id="KW-0540">Nuclease</keyword>
<dbReference type="Pfam" id="PF21445">
    <property type="entry name" value="ADDB_N"/>
    <property type="match status" value="1"/>
</dbReference>
<evidence type="ECO:0000256" key="4">
    <source>
        <dbReference type="ARBA" id="ARBA00022801"/>
    </source>
</evidence>
<dbReference type="Gene3D" id="3.90.320.10">
    <property type="match status" value="1"/>
</dbReference>
<dbReference type="InterPro" id="IPR027417">
    <property type="entry name" value="P-loop_NTPase"/>
</dbReference>
<dbReference type="InterPro" id="IPR038726">
    <property type="entry name" value="PDDEXK_AddAB-type"/>
</dbReference>
<accession>A0A1H5TD70</accession>